<geneLocation type="plasmid" evidence="1 2">
    <name>pBealeia1</name>
</geneLocation>
<dbReference type="EMBL" id="CP133271">
    <property type="protein sequence ID" value="WVX67786.1"/>
    <property type="molecule type" value="Genomic_DNA"/>
</dbReference>
<keyword evidence="1" id="KW-0614">Plasmid</keyword>
<protein>
    <submittedName>
        <fullName evidence="1">Uncharacterized protein</fullName>
    </submittedName>
</protein>
<keyword evidence="2" id="KW-1185">Reference proteome</keyword>
<accession>A0ABZ2C8W8</accession>
<dbReference type="Proteomes" id="UP001330434">
    <property type="component" value="Plasmid pBealeia1"/>
</dbReference>
<reference evidence="1 2" key="1">
    <citation type="journal article" date="2024" name="Environ. Microbiol.">
        <title>Novel evolutionary insights on the interactions of the Holosporales (Alphaproteobacteria) with eukaryotic hosts from comparative genomics.</title>
        <authorList>
            <person name="Giovannini M."/>
            <person name="Petroni G."/>
            <person name="Castelli M."/>
        </authorList>
    </citation>
    <scope>NUCLEOTIDE SEQUENCE [LARGE SCALE GENOMIC DNA]</scope>
    <source>
        <strain evidence="1 2">US_Bl 15I1</strain>
    </source>
</reference>
<evidence type="ECO:0000313" key="2">
    <source>
        <dbReference type="Proteomes" id="UP001330434"/>
    </source>
</evidence>
<name>A0ABZ2C8W8_9PROT</name>
<sequence length="84" mass="9526">MTLAASQNLLSNGMTLERWAALWSRPFPMTISRSCCRKRTGGLGAHSWCRNCLSRKPDVRRLSDLKRDLWVNACEMSLANNSNL</sequence>
<proteinExistence type="predicted"/>
<organism evidence="1 2">
    <name type="scientific">Candidatus Bealeia paramacronuclearis</name>
    <dbReference type="NCBI Taxonomy" id="1921001"/>
    <lineage>
        <taxon>Bacteria</taxon>
        <taxon>Pseudomonadati</taxon>
        <taxon>Pseudomonadota</taxon>
        <taxon>Alphaproteobacteria</taxon>
        <taxon>Holosporales</taxon>
        <taxon>Holosporaceae</taxon>
        <taxon>Candidatus Bealeia</taxon>
    </lineage>
</organism>
<evidence type="ECO:0000313" key="1">
    <source>
        <dbReference type="EMBL" id="WVX67786.1"/>
    </source>
</evidence>
<gene>
    <name evidence="1" type="ORF">Bealeia1_02005</name>
</gene>